<comment type="caution">
    <text evidence="2">The sequence shown here is derived from an EMBL/GenBank/DDBJ whole genome shotgun (WGS) entry which is preliminary data.</text>
</comment>
<dbReference type="InterPro" id="IPR025558">
    <property type="entry name" value="DUF4283"/>
</dbReference>
<dbReference type="Pfam" id="PF14111">
    <property type="entry name" value="DUF4283"/>
    <property type="match status" value="1"/>
</dbReference>
<name>A0AAN8TYS4_SOLBU</name>
<dbReference type="Proteomes" id="UP001371456">
    <property type="component" value="Unassembled WGS sequence"/>
</dbReference>
<feature type="domain" description="DUF4283" evidence="1">
    <location>
        <begin position="42"/>
        <end position="120"/>
    </location>
</feature>
<dbReference type="AlphaFoldDB" id="A0AAN8TYS4"/>
<proteinExistence type="predicted"/>
<dbReference type="PANTHER" id="PTHR33233:SF14">
    <property type="entry name" value="ENDONUCLEASE_EXONUCLEASE_PHOSPHATASE"/>
    <property type="match status" value="1"/>
</dbReference>
<gene>
    <name evidence="2" type="ORF">RDI58_004396</name>
</gene>
<keyword evidence="3" id="KW-1185">Reference proteome</keyword>
<evidence type="ECO:0000259" key="1">
    <source>
        <dbReference type="Pfam" id="PF14111"/>
    </source>
</evidence>
<accession>A0AAN8TYS4</accession>
<organism evidence="2 3">
    <name type="scientific">Solanum bulbocastanum</name>
    <name type="common">Wild potato</name>
    <dbReference type="NCBI Taxonomy" id="147425"/>
    <lineage>
        <taxon>Eukaryota</taxon>
        <taxon>Viridiplantae</taxon>
        <taxon>Streptophyta</taxon>
        <taxon>Embryophyta</taxon>
        <taxon>Tracheophyta</taxon>
        <taxon>Spermatophyta</taxon>
        <taxon>Magnoliopsida</taxon>
        <taxon>eudicotyledons</taxon>
        <taxon>Gunneridae</taxon>
        <taxon>Pentapetalae</taxon>
        <taxon>asterids</taxon>
        <taxon>lamiids</taxon>
        <taxon>Solanales</taxon>
        <taxon>Solanaceae</taxon>
        <taxon>Solanoideae</taxon>
        <taxon>Solaneae</taxon>
        <taxon>Solanum</taxon>
    </lineage>
</organism>
<reference evidence="2 3" key="1">
    <citation type="submission" date="2024-02" db="EMBL/GenBank/DDBJ databases">
        <title>de novo genome assembly of Solanum bulbocastanum strain 11H21.</title>
        <authorList>
            <person name="Hosaka A.J."/>
        </authorList>
    </citation>
    <scope>NUCLEOTIDE SEQUENCE [LARGE SCALE GENOMIC DNA]</scope>
    <source>
        <tissue evidence="2">Young leaves</tissue>
    </source>
</reference>
<protein>
    <recommendedName>
        <fullName evidence="1">DUF4283 domain-containing protein</fullName>
    </recommendedName>
</protein>
<dbReference type="PANTHER" id="PTHR33233">
    <property type="entry name" value="ENDONUCLEASE/EXONUCLEASE/PHOSPHATASE"/>
    <property type="match status" value="1"/>
</dbReference>
<dbReference type="EMBL" id="JBANQN010000002">
    <property type="protein sequence ID" value="KAK6796695.1"/>
    <property type="molecule type" value="Genomic_DNA"/>
</dbReference>
<evidence type="ECO:0000313" key="2">
    <source>
        <dbReference type="EMBL" id="KAK6796695.1"/>
    </source>
</evidence>
<evidence type="ECO:0000313" key="3">
    <source>
        <dbReference type="Proteomes" id="UP001371456"/>
    </source>
</evidence>
<sequence>MKLPAVTTPDPAQEGVRGVQVAGFKRGVKVGKLNPEALEQQTRKWDSAVIGYVVGKNTPFKQMLKFVYAIWNLVTAPRVLYDEGYYMFKFEDEHDKQKVLQNGSYTFDSRPVVLKQWNPNNHMDMVINQPETVTPLVKYAESPAILQDKFLSTDTRQKQGEMVAETPGGDDLHG</sequence>